<protein>
    <submittedName>
        <fullName evidence="1">Uncharacterized protein</fullName>
    </submittedName>
</protein>
<dbReference type="EMBL" id="JAHLJV010000033">
    <property type="protein sequence ID" value="KAK1590146.1"/>
    <property type="molecule type" value="Genomic_DNA"/>
</dbReference>
<organism evidence="1 2">
    <name type="scientific">Colletotrichum navitas</name>
    <dbReference type="NCBI Taxonomy" id="681940"/>
    <lineage>
        <taxon>Eukaryota</taxon>
        <taxon>Fungi</taxon>
        <taxon>Dikarya</taxon>
        <taxon>Ascomycota</taxon>
        <taxon>Pezizomycotina</taxon>
        <taxon>Sordariomycetes</taxon>
        <taxon>Hypocreomycetidae</taxon>
        <taxon>Glomerellales</taxon>
        <taxon>Glomerellaceae</taxon>
        <taxon>Colletotrichum</taxon>
        <taxon>Colletotrichum graminicola species complex</taxon>
    </lineage>
</organism>
<reference evidence="1" key="1">
    <citation type="submission" date="2021-06" db="EMBL/GenBank/DDBJ databases">
        <title>Comparative genomics, transcriptomics and evolutionary studies reveal genomic signatures of adaptation to plant cell wall in hemibiotrophic fungi.</title>
        <authorList>
            <consortium name="DOE Joint Genome Institute"/>
            <person name="Baroncelli R."/>
            <person name="Diaz J.F."/>
            <person name="Benocci T."/>
            <person name="Peng M."/>
            <person name="Battaglia E."/>
            <person name="Haridas S."/>
            <person name="Andreopoulos W."/>
            <person name="Labutti K."/>
            <person name="Pangilinan J."/>
            <person name="Floch G.L."/>
            <person name="Makela M.R."/>
            <person name="Henrissat B."/>
            <person name="Grigoriev I.V."/>
            <person name="Crouch J.A."/>
            <person name="De Vries R.P."/>
            <person name="Sukno S.A."/>
            <person name="Thon M.R."/>
        </authorList>
    </citation>
    <scope>NUCLEOTIDE SEQUENCE</scope>
    <source>
        <strain evidence="1">CBS 125086</strain>
    </source>
</reference>
<dbReference type="AlphaFoldDB" id="A0AAD8V4C0"/>
<name>A0AAD8V4C0_9PEZI</name>
<gene>
    <name evidence="1" type="ORF">LY79DRAFT_223074</name>
</gene>
<dbReference type="Proteomes" id="UP001230504">
    <property type="component" value="Unassembled WGS sequence"/>
</dbReference>
<keyword evidence="2" id="KW-1185">Reference proteome</keyword>
<dbReference type="GeneID" id="85435864"/>
<evidence type="ECO:0000313" key="1">
    <source>
        <dbReference type="EMBL" id="KAK1590146.1"/>
    </source>
</evidence>
<evidence type="ECO:0000313" key="2">
    <source>
        <dbReference type="Proteomes" id="UP001230504"/>
    </source>
</evidence>
<accession>A0AAD8V4C0</accession>
<comment type="caution">
    <text evidence="1">The sequence shown here is derived from an EMBL/GenBank/DDBJ whole genome shotgun (WGS) entry which is preliminary data.</text>
</comment>
<sequence length="195" mass="21261">MWKDGRSWLTCLFTAGLGVTKFNNHCPRLPDAIRCDPIQCVTMSGSFRTIPCGGFRKLLLRGSAKAQGGGGGENHPPTKLLGGERKLACHFVPSSEAILDPRRTYCQVTDTRHPTRGSKGTTYSCSAKRLTDLDGTRTHVLSRLVFSSYTLFLYSSTLFPPLLFPCKLVLASSSNPVTSSSFIIHLPCQGEVIPP</sequence>
<dbReference type="RefSeq" id="XP_060413644.1">
    <property type="nucleotide sequence ID" value="XM_060551624.1"/>
</dbReference>
<proteinExistence type="predicted"/>